<evidence type="ECO:0000256" key="5">
    <source>
        <dbReference type="SAM" id="Phobius"/>
    </source>
</evidence>
<dbReference type="CDD" id="cd17502">
    <property type="entry name" value="MFS_Azr1_MDR_like"/>
    <property type="match status" value="1"/>
</dbReference>
<dbReference type="GO" id="GO:0005886">
    <property type="term" value="C:plasma membrane"/>
    <property type="evidence" value="ECO:0007669"/>
    <property type="project" value="TreeGrafter"/>
</dbReference>
<feature type="transmembrane region" description="Helical" evidence="5">
    <location>
        <begin position="113"/>
        <end position="135"/>
    </location>
</feature>
<feature type="transmembrane region" description="Helical" evidence="5">
    <location>
        <begin position="503"/>
        <end position="521"/>
    </location>
</feature>
<keyword evidence="2 5" id="KW-0812">Transmembrane</keyword>
<evidence type="ECO:0000256" key="3">
    <source>
        <dbReference type="ARBA" id="ARBA00022989"/>
    </source>
</evidence>
<keyword evidence="8" id="KW-1185">Reference proteome</keyword>
<feature type="transmembrane region" description="Helical" evidence="5">
    <location>
        <begin position="82"/>
        <end position="101"/>
    </location>
</feature>
<feature type="transmembrane region" description="Helical" evidence="5">
    <location>
        <begin position="351"/>
        <end position="368"/>
    </location>
</feature>
<feature type="transmembrane region" description="Helical" evidence="5">
    <location>
        <begin position="51"/>
        <end position="70"/>
    </location>
</feature>
<dbReference type="InterPro" id="IPR036259">
    <property type="entry name" value="MFS_trans_sf"/>
</dbReference>
<dbReference type="OrthoDB" id="10021397at2759"/>
<name>A0A0C2XH75_SERVB</name>
<evidence type="ECO:0000256" key="4">
    <source>
        <dbReference type="ARBA" id="ARBA00023136"/>
    </source>
</evidence>
<feature type="transmembrane region" description="Helical" evidence="5">
    <location>
        <begin position="447"/>
        <end position="465"/>
    </location>
</feature>
<dbReference type="SUPFAM" id="SSF103473">
    <property type="entry name" value="MFS general substrate transporter"/>
    <property type="match status" value="1"/>
</dbReference>
<feature type="transmembrane region" description="Helical" evidence="5">
    <location>
        <begin position="313"/>
        <end position="331"/>
    </location>
</feature>
<feature type="transmembrane region" description="Helical" evidence="5">
    <location>
        <begin position="141"/>
        <end position="158"/>
    </location>
</feature>
<dbReference type="AlphaFoldDB" id="A0A0C2XH75"/>
<dbReference type="Proteomes" id="UP000054097">
    <property type="component" value="Unassembled WGS sequence"/>
</dbReference>
<evidence type="ECO:0000259" key="6">
    <source>
        <dbReference type="PROSITE" id="PS50850"/>
    </source>
</evidence>
<dbReference type="Gene3D" id="1.20.1250.20">
    <property type="entry name" value="MFS general substrate transporter like domains"/>
    <property type="match status" value="2"/>
</dbReference>
<comment type="subcellular location">
    <subcellularLocation>
        <location evidence="1">Membrane</location>
        <topology evidence="1">Multi-pass membrane protein</topology>
    </subcellularLocation>
</comment>
<organism evidence="7 8">
    <name type="scientific">Serendipita vermifera MAFF 305830</name>
    <dbReference type="NCBI Taxonomy" id="933852"/>
    <lineage>
        <taxon>Eukaryota</taxon>
        <taxon>Fungi</taxon>
        <taxon>Dikarya</taxon>
        <taxon>Basidiomycota</taxon>
        <taxon>Agaricomycotina</taxon>
        <taxon>Agaricomycetes</taxon>
        <taxon>Sebacinales</taxon>
        <taxon>Serendipitaceae</taxon>
        <taxon>Serendipita</taxon>
    </lineage>
</organism>
<evidence type="ECO:0000256" key="1">
    <source>
        <dbReference type="ARBA" id="ARBA00004141"/>
    </source>
</evidence>
<keyword evidence="4 5" id="KW-0472">Membrane</keyword>
<dbReference type="InterPro" id="IPR011701">
    <property type="entry name" value="MFS"/>
</dbReference>
<feature type="transmembrane region" description="Helical" evidence="5">
    <location>
        <begin position="197"/>
        <end position="219"/>
    </location>
</feature>
<feature type="transmembrane region" description="Helical" evidence="5">
    <location>
        <begin position="273"/>
        <end position="292"/>
    </location>
</feature>
<dbReference type="PANTHER" id="PTHR23501">
    <property type="entry name" value="MAJOR FACILITATOR SUPERFAMILY"/>
    <property type="match status" value="1"/>
</dbReference>
<feature type="transmembrane region" description="Helical" evidence="5">
    <location>
        <begin position="375"/>
        <end position="394"/>
    </location>
</feature>
<dbReference type="Pfam" id="PF07690">
    <property type="entry name" value="MFS_1"/>
    <property type="match status" value="1"/>
</dbReference>
<feature type="domain" description="Major facilitator superfamily (MFS) profile" evidence="6">
    <location>
        <begin position="47"/>
        <end position="526"/>
    </location>
</feature>
<dbReference type="HOGENOM" id="CLU_000960_22_1_1"/>
<dbReference type="InterPro" id="IPR020846">
    <property type="entry name" value="MFS_dom"/>
</dbReference>
<dbReference type="PROSITE" id="PS50850">
    <property type="entry name" value="MFS"/>
    <property type="match status" value="1"/>
</dbReference>
<sequence length="547" mass="59102">MNRNEKEPQTEIIDAKASNTNIQEPSFDTGANDQESTYLTGSRLWLGYTRVLLTVLLVALDESIVVTALAKLSSEFQALDQLTWVVSAFILTQAGLLLFFGQMLTILSSKATFLFCIIIFEAGSLICALAPSMVVLICGRAIQGTGGSGLFLTMFAIISQIAEPKIRPMLLGSFTAVFGLASIFGPLLGGVFSDRLSWRWCFYINLPFGAVSLVAVVFLQPRYPPPTTSSEKQSLKQKWISLDWIGTILAVAMTACFLRSLQSGGVERRWDDPAVIALFVTAAILLVFLLLWERRLGDRAMMPLSILLRRTQLSAGAAIFTIMVVNAIFTYYLPFRYQALGKSAEQSGINIIPYMIAMVTGSVVGGWLNSATGWYNPYLIGGSVITTIAAGLFFATNETTSDAKLIGYQILLGVGQGIAMNQPLVALQVEYADTPHLIPQASAIHTYLWLIGALCGISMAGAVFGNQLSKNLANYSDTIPPTVVQSVKQSVSAIFSLPPQQQTLVVTAYIAAVGYVFLIAVRHPFASSSTSSANSPSALDVEEIFTA</sequence>
<keyword evidence="3 5" id="KW-1133">Transmembrane helix</keyword>
<evidence type="ECO:0000256" key="2">
    <source>
        <dbReference type="ARBA" id="ARBA00022692"/>
    </source>
</evidence>
<protein>
    <recommendedName>
        <fullName evidence="6">Major facilitator superfamily (MFS) profile domain-containing protein</fullName>
    </recommendedName>
</protein>
<dbReference type="STRING" id="933852.A0A0C2XH75"/>
<dbReference type="EMBL" id="KN824293">
    <property type="protein sequence ID" value="KIM28457.1"/>
    <property type="molecule type" value="Genomic_DNA"/>
</dbReference>
<proteinExistence type="predicted"/>
<evidence type="ECO:0000313" key="8">
    <source>
        <dbReference type="Proteomes" id="UP000054097"/>
    </source>
</evidence>
<feature type="transmembrane region" description="Helical" evidence="5">
    <location>
        <begin position="170"/>
        <end position="191"/>
    </location>
</feature>
<reference evidence="7 8" key="1">
    <citation type="submission" date="2014-04" db="EMBL/GenBank/DDBJ databases">
        <authorList>
            <consortium name="DOE Joint Genome Institute"/>
            <person name="Kuo A."/>
            <person name="Zuccaro A."/>
            <person name="Kohler A."/>
            <person name="Nagy L.G."/>
            <person name="Floudas D."/>
            <person name="Copeland A."/>
            <person name="Barry K.W."/>
            <person name="Cichocki N."/>
            <person name="Veneault-Fourrey C."/>
            <person name="LaButti K."/>
            <person name="Lindquist E.A."/>
            <person name="Lipzen A."/>
            <person name="Lundell T."/>
            <person name="Morin E."/>
            <person name="Murat C."/>
            <person name="Sun H."/>
            <person name="Tunlid A."/>
            <person name="Henrissat B."/>
            <person name="Grigoriev I.V."/>
            <person name="Hibbett D.S."/>
            <person name="Martin F."/>
            <person name="Nordberg H.P."/>
            <person name="Cantor M.N."/>
            <person name="Hua S.X."/>
        </authorList>
    </citation>
    <scope>NUCLEOTIDE SEQUENCE [LARGE SCALE GENOMIC DNA]</scope>
    <source>
        <strain evidence="7 8">MAFF 305830</strain>
    </source>
</reference>
<feature type="transmembrane region" description="Helical" evidence="5">
    <location>
        <begin position="240"/>
        <end position="261"/>
    </location>
</feature>
<evidence type="ECO:0000313" key="7">
    <source>
        <dbReference type="EMBL" id="KIM28457.1"/>
    </source>
</evidence>
<accession>A0A0C2XH75</accession>
<dbReference type="GO" id="GO:0022857">
    <property type="term" value="F:transmembrane transporter activity"/>
    <property type="evidence" value="ECO:0007669"/>
    <property type="project" value="InterPro"/>
</dbReference>
<dbReference type="PANTHER" id="PTHR23501:SF198">
    <property type="entry name" value="AZOLE RESISTANCE PROTEIN 1-RELATED"/>
    <property type="match status" value="1"/>
</dbReference>
<gene>
    <name evidence="7" type="ORF">M408DRAFT_16346</name>
</gene>
<reference evidence="8" key="2">
    <citation type="submission" date="2015-01" db="EMBL/GenBank/DDBJ databases">
        <title>Evolutionary Origins and Diversification of the Mycorrhizal Mutualists.</title>
        <authorList>
            <consortium name="DOE Joint Genome Institute"/>
            <consortium name="Mycorrhizal Genomics Consortium"/>
            <person name="Kohler A."/>
            <person name="Kuo A."/>
            <person name="Nagy L.G."/>
            <person name="Floudas D."/>
            <person name="Copeland A."/>
            <person name="Barry K.W."/>
            <person name="Cichocki N."/>
            <person name="Veneault-Fourrey C."/>
            <person name="LaButti K."/>
            <person name="Lindquist E.A."/>
            <person name="Lipzen A."/>
            <person name="Lundell T."/>
            <person name="Morin E."/>
            <person name="Murat C."/>
            <person name="Riley R."/>
            <person name="Ohm R."/>
            <person name="Sun H."/>
            <person name="Tunlid A."/>
            <person name="Henrissat B."/>
            <person name="Grigoriev I.V."/>
            <person name="Hibbett D.S."/>
            <person name="Martin F."/>
        </authorList>
    </citation>
    <scope>NUCLEOTIDE SEQUENCE [LARGE SCALE GENOMIC DNA]</scope>
    <source>
        <strain evidence="8">MAFF 305830</strain>
    </source>
</reference>